<evidence type="ECO:0000256" key="2">
    <source>
        <dbReference type="ARBA" id="ARBA00022692"/>
    </source>
</evidence>
<dbReference type="GO" id="GO:0005886">
    <property type="term" value="C:plasma membrane"/>
    <property type="evidence" value="ECO:0007669"/>
    <property type="project" value="TreeGrafter"/>
</dbReference>
<dbReference type="Proteomes" id="UP000235786">
    <property type="component" value="Unassembled WGS sequence"/>
</dbReference>
<feature type="transmembrane region" description="Helical" evidence="5">
    <location>
        <begin position="92"/>
        <end position="113"/>
    </location>
</feature>
<feature type="transmembrane region" description="Helical" evidence="5">
    <location>
        <begin position="313"/>
        <end position="335"/>
    </location>
</feature>
<feature type="transmembrane region" description="Helical" evidence="5">
    <location>
        <begin position="420"/>
        <end position="441"/>
    </location>
</feature>
<feature type="domain" description="Major facilitator superfamily (MFS) profile" evidence="6">
    <location>
        <begin position="47"/>
        <end position="514"/>
    </location>
</feature>
<dbReference type="SUPFAM" id="SSF103473">
    <property type="entry name" value="MFS general substrate transporter"/>
    <property type="match status" value="1"/>
</dbReference>
<dbReference type="InterPro" id="IPR011701">
    <property type="entry name" value="MFS"/>
</dbReference>
<feature type="transmembrane region" description="Helical" evidence="5">
    <location>
        <begin position="392"/>
        <end position="414"/>
    </location>
</feature>
<feature type="transmembrane region" description="Helical" evidence="5">
    <location>
        <begin position="179"/>
        <end position="197"/>
    </location>
</feature>
<evidence type="ECO:0000313" key="7">
    <source>
        <dbReference type="EMBL" id="PMD37034.1"/>
    </source>
</evidence>
<keyword evidence="2 5" id="KW-0812">Transmembrane</keyword>
<evidence type="ECO:0000256" key="1">
    <source>
        <dbReference type="ARBA" id="ARBA00004141"/>
    </source>
</evidence>
<evidence type="ECO:0000256" key="3">
    <source>
        <dbReference type="ARBA" id="ARBA00022989"/>
    </source>
</evidence>
<dbReference type="OrthoDB" id="268400at2759"/>
<feature type="transmembrane region" description="Helical" evidence="5">
    <location>
        <begin position="143"/>
        <end position="167"/>
    </location>
</feature>
<protein>
    <submittedName>
        <fullName evidence="7">MFS general substrate transporter</fullName>
    </submittedName>
</protein>
<dbReference type="STRING" id="1149755.A0A2J6REU1"/>
<dbReference type="InterPro" id="IPR020846">
    <property type="entry name" value="MFS_dom"/>
</dbReference>
<keyword evidence="4 5" id="KW-0472">Membrane</keyword>
<accession>A0A2J6REU1</accession>
<evidence type="ECO:0000313" key="8">
    <source>
        <dbReference type="Proteomes" id="UP000235786"/>
    </source>
</evidence>
<feature type="transmembrane region" description="Helical" evidence="5">
    <location>
        <begin position="453"/>
        <end position="480"/>
    </location>
</feature>
<organism evidence="7 8">
    <name type="scientific">Hyaloscypha variabilis (strain UAMH 11265 / GT02V1 / F)</name>
    <name type="common">Meliniomyces variabilis</name>
    <dbReference type="NCBI Taxonomy" id="1149755"/>
    <lineage>
        <taxon>Eukaryota</taxon>
        <taxon>Fungi</taxon>
        <taxon>Dikarya</taxon>
        <taxon>Ascomycota</taxon>
        <taxon>Pezizomycotina</taxon>
        <taxon>Leotiomycetes</taxon>
        <taxon>Helotiales</taxon>
        <taxon>Hyaloscyphaceae</taxon>
        <taxon>Hyaloscypha</taxon>
        <taxon>Hyaloscypha variabilis</taxon>
    </lineage>
</organism>
<dbReference type="Gene3D" id="1.20.1250.20">
    <property type="entry name" value="MFS general substrate transporter like domains"/>
    <property type="match status" value="1"/>
</dbReference>
<feature type="transmembrane region" description="Helical" evidence="5">
    <location>
        <begin position="492"/>
        <end position="510"/>
    </location>
</feature>
<feature type="transmembrane region" description="Helical" evidence="5">
    <location>
        <begin position="209"/>
        <end position="229"/>
    </location>
</feature>
<evidence type="ECO:0000256" key="4">
    <source>
        <dbReference type="ARBA" id="ARBA00023136"/>
    </source>
</evidence>
<dbReference type="AlphaFoldDB" id="A0A2J6REU1"/>
<dbReference type="Pfam" id="PF07690">
    <property type="entry name" value="MFS_1"/>
    <property type="match status" value="1"/>
</dbReference>
<gene>
    <name evidence="7" type="ORF">L207DRAFT_494210</name>
</gene>
<dbReference type="PANTHER" id="PTHR23502:SF47">
    <property type="entry name" value="MAJOR FACILITATOR SUPERFAMILY (MFS) PROFILE DOMAIN-CONTAINING PROTEIN-RELATED"/>
    <property type="match status" value="1"/>
</dbReference>
<dbReference type="InterPro" id="IPR036259">
    <property type="entry name" value="MFS_trans_sf"/>
</dbReference>
<feature type="transmembrane region" description="Helical" evidence="5">
    <location>
        <begin position="120"/>
        <end position="137"/>
    </location>
</feature>
<dbReference type="EMBL" id="KZ613950">
    <property type="protein sequence ID" value="PMD37034.1"/>
    <property type="molecule type" value="Genomic_DNA"/>
</dbReference>
<evidence type="ECO:0000259" key="6">
    <source>
        <dbReference type="PROSITE" id="PS50850"/>
    </source>
</evidence>
<comment type="subcellular location">
    <subcellularLocation>
        <location evidence="1">Membrane</location>
        <topology evidence="1">Multi-pass membrane protein</topology>
    </subcellularLocation>
</comment>
<keyword evidence="3 5" id="KW-1133">Transmembrane helix</keyword>
<keyword evidence="8" id="KW-1185">Reference proteome</keyword>
<sequence>MAATTLSKHSSSSLSGSVFLITSDGRILNLPIPSRSSRDPLNWCAWKRSCAFLALMVFGIVGLVIIQAPSLMVTELSEEFTTEDMKPFRIDVLVSAPTLLLGIGAFIWIPLSLAVGRRPVFLLCSGILTGATLWAGITKSFYQLLVAVCLQGLASGIATSTMLLMIIDITFIHQRPHGISAFWSLVGSMSLVCLSLVPEVVRLGSTWHTFYLVWTIPSLAAFLLAFFFYPETYFYRPAVAFDGRVLMQSATEKVEIYQDWEEVPGGKALPQLPEKSKLVASVKELRLWGTIEGGWKSMLACYPQILMCVLNPLIFWVSILNAVAFGGMLSIGITYPTLLAAPPYSLPVGAIALVNMGAVVGALLAWPASGIMIARITRRLSMRNGGVRHAEYYLPAFVLPILSAAASVILYGLAGERKWHWIWVYVSYMLNTFGFVGLATANTLWITEAFPRWAAAAVAIVGGGSYVISFGISFAILPWIKSQGFARANIEIGVLTLVVGLVLIPVAFWGKSLRQYIHGRWAINEGGALRPQQTN</sequence>
<reference evidence="7 8" key="1">
    <citation type="submission" date="2016-04" db="EMBL/GenBank/DDBJ databases">
        <title>A degradative enzymes factory behind the ericoid mycorrhizal symbiosis.</title>
        <authorList>
            <consortium name="DOE Joint Genome Institute"/>
            <person name="Martino E."/>
            <person name="Morin E."/>
            <person name="Grelet G."/>
            <person name="Kuo A."/>
            <person name="Kohler A."/>
            <person name="Daghino S."/>
            <person name="Barry K."/>
            <person name="Choi C."/>
            <person name="Cichocki N."/>
            <person name="Clum A."/>
            <person name="Copeland A."/>
            <person name="Hainaut M."/>
            <person name="Haridas S."/>
            <person name="Labutti K."/>
            <person name="Lindquist E."/>
            <person name="Lipzen A."/>
            <person name="Khouja H.-R."/>
            <person name="Murat C."/>
            <person name="Ohm R."/>
            <person name="Olson A."/>
            <person name="Spatafora J."/>
            <person name="Veneault-Fourrey C."/>
            <person name="Henrissat B."/>
            <person name="Grigoriev I."/>
            <person name="Martin F."/>
            <person name="Perotto S."/>
        </authorList>
    </citation>
    <scope>NUCLEOTIDE SEQUENCE [LARGE SCALE GENOMIC DNA]</scope>
    <source>
        <strain evidence="7 8">F</strain>
    </source>
</reference>
<proteinExistence type="predicted"/>
<dbReference type="PANTHER" id="PTHR23502">
    <property type="entry name" value="MAJOR FACILITATOR SUPERFAMILY"/>
    <property type="match status" value="1"/>
</dbReference>
<dbReference type="GO" id="GO:0022857">
    <property type="term" value="F:transmembrane transporter activity"/>
    <property type="evidence" value="ECO:0007669"/>
    <property type="project" value="InterPro"/>
</dbReference>
<dbReference type="PROSITE" id="PS50850">
    <property type="entry name" value="MFS"/>
    <property type="match status" value="1"/>
</dbReference>
<feature type="transmembrane region" description="Helical" evidence="5">
    <location>
        <begin position="50"/>
        <end position="72"/>
    </location>
</feature>
<feature type="transmembrane region" description="Helical" evidence="5">
    <location>
        <begin position="347"/>
        <end position="371"/>
    </location>
</feature>
<evidence type="ECO:0000256" key="5">
    <source>
        <dbReference type="SAM" id="Phobius"/>
    </source>
</evidence>
<name>A0A2J6REU1_HYAVF</name>